<keyword evidence="1" id="KW-0812">Transmembrane</keyword>
<dbReference type="EMBL" id="JADBGI010000019">
    <property type="protein sequence ID" value="MBE3000954.1"/>
    <property type="molecule type" value="Genomic_DNA"/>
</dbReference>
<feature type="transmembrane region" description="Helical" evidence="1">
    <location>
        <begin position="109"/>
        <end position="129"/>
    </location>
</feature>
<feature type="transmembrane region" description="Helical" evidence="1">
    <location>
        <begin position="34"/>
        <end position="54"/>
    </location>
</feature>
<keyword evidence="3" id="KW-1185">Reference proteome</keyword>
<dbReference type="RefSeq" id="WP_193123554.1">
    <property type="nucleotide sequence ID" value="NZ_JADBGI010000019.1"/>
</dbReference>
<comment type="caution">
    <text evidence="2">The sequence shown here is derived from an EMBL/GenBank/DDBJ whole genome shotgun (WGS) entry which is preliminary data.</text>
</comment>
<accession>A0ABR9PAU1</accession>
<name>A0ABR9PAU1_9ACTN</name>
<evidence type="ECO:0008006" key="4">
    <source>
        <dbReference type="Google" id="ProtNLM"/>
    </source>
</evidence>
<sequence length="180" mass="19955">MEPQNASDQARLRQTESPRLRRMWGSRARRRSSVILYLALVLAGAPLLSGGIVVDVTEGRGIAALGALLTIFVAVAVLSTRLSRATRMSLPHRLLDERQRAERDTAHRVAHTTMGVLLTVVFVGAVYPVTFSPPEVVFPSWLVAPMLWTLMMVHVSLPACYLAWTQPDEPFDDEDPDELP</sequence>
<evidence type="ECO:0000256" key="1">
    <source>
        <dbReference type="SAM" id="Phobius"/>
    </source>
</evidence>
<proteinExistence type="predicted"/>
<evidence type="ECO:0000313" key="3">
    <source>
        <dbReference type="Proteomes" id="UP000806528"/>
    </source>
</evidence>
<keyword evidence="1" id="KW-1133">Transmembrane helix</keyword>
<dbReference type="Proteomes" id="UP000806528">
    <property type="component" value="Unassembled WGS sequence"/>
</dbReference>
<evidence type="ECO:0000313" key="2">
    <source>
        <dbReference type="EMBL" id="MBE3000954.1"/>
    </source>
</evidence>
<protein>
    <recommendedName>
        <fullName evidence="4">DUF2178 domain-containing protein</fullName>
    </recommendedName>
</protein>
<feature type="transmembrane region" description="Helical" evidence="1">
    <location>
        <begin position="60"/>
        <end position="78"/>
    </location>
</feature>
<gene>
    <name evidence="2" type="ORF">IDM40_19980</name>
</gene>
<feature type="transmembrane region" description="Helical" evidence="1">
    <location>
        <begin position="141"/>
        <end position="164"/>
    </location>
</feature>
<reference evidence="2 3" key="1">
    <citation type="submission" date="2020-09" db="EMBL/GenBank/DDBJ databases">
        <title>Diversity and distribution of actinomycetes associated with coral in the coast of Hainan.</title>
        <authorList>
            <person name="Li F."/>
        </authorList>
    </citation>
    <scope>NUCLEOTIDE SEQUENCE [LARGE SCALE GENOMIC DNA]</scope>
    <source>
        <strain evidence="2 3">HNM0947</strain>
    </source>
</reference>
<organism evidence="2 3">
    <name type="scientific">Nocardiopsis coralli</name>
    <dbReference type="NCBI Taxonomy" id="2772213"/>
    <lineage>
        <taxon>Bacteria</taxon>
        <taxon>Bacillati</taxon>
        <taxon>Actinomycetota</taxon>
        <taxon>Actinomycetes</taxon>
        <taxon>Streptosporangiales</taxon>
        <taxon>Nocardiopsidaceae</taxon>
        <taxon>Nocardiopsis</taxon>
    </lineage>
</organism>
<keyword evidence="1" id="KW-0472">Membrane</keyword>